<protein>
    <submittedName>
        <fullName evidence="1">Superkiller protein 3</fullName>
    </submittedName>
</protein>
<dbReference type="EMBL" id="JANBPG010000915">
    <property type="protein sequence ID" value="KAJ1892917.1"/>
    <property type="molecule type" value="Genomic_DNA"/>
</dbReference>
<accession>A0ACC1IL49</accession>
<gene>
    <name evidence="1" type="primary">SKI3_1</name>
    <name evidence="1" type="ORF">LPJ66_006068</name>
</gene>
<evidence type="ECO:0000313" key="2">
    <source>
        <dbReference type="Proteomes" id="UP001150581"/>
    </source>
</evidence>
<keyword evidence="2" id="KW-1185">Reference proteome</keyword>
<comment type="caution">
    <text evidence="1">The sequence shown here is derived from an EMBL/GenBank/DDBJ whole genome shotgun (WGS) entry which is preliminary data.</text>
</comment>
<proteinExistence type="predicted"/>
<name>A0ACC1IL49_9FUNG</name>
<evidence type="ECO:0000313" key="1">
    <source>
        <dbReference type="EMBL" id="KAJ1892917.1"/>
    </source>
</evidence>
<sequence>VGHAFLAIGAEHAGDAEAAFRRCLAHGRRDARATLGLGLALCALGQAGESRRLLQAALDADGGAGAHSHLALGGLGAVMLSEGDAAGAAACLERAVALAPGHAAHHARLGWALWQAGGGRQAGRRGAFASWLAAARLDPGDASAFGGLALWYAQAGDAAREQRCLEKAVALDAADGAAGERLAAVYVRMGRDDLAQRLLERALATRRQQPWAWRMLGLLRLRAPRQAGGAVVAFRAALAADRADAVAWEGLGDAYLAVGRTAAAVRVAARAGLFARAADAARGALAALAADAAAAVRTPFLAWGLVLSACTWVARAGAAGPSAAVETLARHACAAEAAAAPPPFLRDTRRAAAGGALAGGRAAPLFALAERAASLRILAAASLEHASAAWAALGQAYCAQHARQHPAALGAAASAPSGLLAAAGRCARAAVRLDARSFGAHLLQGTVATWAGDAALAQHALIVATRVSRGDPGLQATAWAALGLLCLHRGDADLAVRLCARALVADPESPAARLGAALAAELAQRPCVDLFDACLQTADAARAVADYCFAKHVWLALVRRQRARGGGLVQRSQRARSMAERSRLAMALFAARRFVARAPDAGGEGALLLGLLLELNCEWEAAAEAYAVFVGRCAAEGRAPSHKAVGLAQLARALCSSGQYAAACEAYEAAAGAAAAVGAAAAAAVEAAAPPQAAPPQAAPAPAPAGHEAEPAGHDGHVRAFFFTLGRSLALFFAGRLEESLGYFELALGMAEQRPAVSPQRGYVAVMLAQVLWALGSEDHRGLARQHLLEVVSESASLPGLTTLFAIGLLQGDGQLVAATHAELLQCRNMDSMHAIPRLESYLCLVQHQGEDLFSSAVVGIRRAFARALHRTPSDAALWLLAAQMFVVCGRVRDARRCAESAWRLFQAATSAAGGGQFASWRGAPPMSLVNSVALEVGAGACVVMGKLGCAGAARRAVMMRPWEQETWDCL</sequence>
<reference evidence="1" key="1">
    <citation type="submission" date="2022-07" db="EMBL/GenBank/DDBJ databases">
        <title>Phylogenomic reconstructions and comparative analyses of Kickxellomycotina fungi.</title>
        <authorList>
            <person name="Reynolds N.K."/>
            <person name="Stajich J.E."/>
            <person name="Barry K."/>
            <person name="Grigoriev I.V."/>
            <person name="Crous P."/>
            <person name="Smith M.E."/>
        </authorList>
    </citation>
    <scope>NUCLEOTIDE SEQUENCE</scope>
    <source>
        <strain evidence="1">Benny 63K</strain>
    </source>
</reference>
<feature type="non-terminal residue" evidence="1">
    <location>
        <position position="1"/>
    </location>
</feature>
<dbReference type="Proteomes" id="UP001150581">
    <property type="component" value="Unassembled WGS sequence"/>
</dbReference>
<organism evidence="1 2">
    <name type="scientific">Kickxella alabastrina</name>
    <dbReference type="NCBI Taxonomy" id="61397"/>
    <lineage>
        <taxon>Eukaryota</taxon>
        <taxon>Fungi</taxon>
        <taxon>Fungi incertae sedis</taxon>
        <taxon>Zoopagomycota</taxon>
        <taxon>Kickxellomycotina</taxon>
        <taxon>Kickxellomycetes</taxon>
        <taxon>Kickxellales</taxon>
        <taxon>Kickxellaceae</taxon>
        <taxon>Kickxella</taxon>
    </lineage>
</organism>